<dbReference type="InterPro" id="IPR000089">
    <property type="entry name" value="Biotin_lipoyl"/>
</dbReference>
<dbReference type="EMBL" id="JASNQZ010000015">
    <property type="protein sequence ID" value="KAL0947487.1"/>
    <property type="molecule type" value="Genomic_DNA"/>
</dbReference>
<sequence>MTPLTLRTAALGRSICLQSPTPPSSIPVMLSFTAKRCLHTSRRRSAIQMPAMSPWMTEGTVTKWFKKEGETFNQGDILLEIESDIARINVEALNPGILGKILIPAGSQNIPVEQALALVAKDQDELSRLQAAEMQAAPPSPHIPPRSHLRSHSLHQPSPASGSSHVRSQSLLQPPSFAPSPRSPGHLPVPPRPRSPNLPSLSLLSNAAPGSGQVSQHVRGMYSASVAQSQSSSQSSGPGAHQTPQNRSGDAEAGCEVQNTAANVRRTIVSNLMHSSKCFESLL</sequence>
<feature type="compositionally biased region" description="Polar residues" evidence="1">
    <location>
        <begin position="154"/>
        <end position="173"/>
    </location>
</feature>
<dbReference type="EMBL" id="JASNQZ010000015">
    <property type="protein sequence ID" value="KAL0947486.1"/>
    <property type="molecule type" value="Genomic_DNA"/>
</dbReference>
<gene>
    <name evidence="3" type="ORF">HGRIS_013590</name>
</gene>
<evidence type="ECO:0000256" key="1">
    <source>
        <dbReference type="SAM" id="MobiDB-lite"/>
    </source>
</evidence>
<protein>
    <recommendedName>
        <fullName evidence="2">Lipoyl-binding domain-containing protein</fullName>
    </recommendedName>
</protein>
<reference evidence="4" key="2">
    <citation type="submission" date="2024-06" db="EMBL/GenBank/DDBJ databases">
        <title>Multi-omics analyses provide insights into the biosynthesis of the anticancer antibiotic pleurotin in Hohenbuehelia grisea.</title>
        <authorList>
            <person name="Weaver J.A."/>
            <person name="Alberti F."/>
        </authorList>
    </citation>
    <scope>NUCLEOTIDE SEQUENCE [LARGE SCALE GENOMIC DNA]</scope>
    <source>
        <strain evidence="4">T-177</strain>
    </source>
</reference>
<keyword evidence="4" id="KW-1185">Reference proteome</keyword>
<feature type="region of interest" description="Disordered" evidence="1">
    <location>
        <begin position="132"/>
        <end position="254"/>
    </location>
</feature>
<dbReference type="Pfam" id="PF00364">
    <property type="entry name" value="Biotin_lipoyl"/>
    <property type="match status" value="1"/>
</dbReference>
<dbReference type="Gene3D" id="2.40.50.100">
    <property type="match status" value="1"/>
</dbReference>
<dbReference type="InterPro" id="IPR045257">
    <property type="entry name" value="E2/Pdx1"/>
</dbReference>
<dbReference type="InterPro" id="IPR011053">
    <property type="entry name" value="Single_hybrid_motif"/>
</dbReference>
<evidence type="ECO:0000313" key="4">
    <source>
        <dbReference type="Proteomes" id="UP001556367"/>
    </source>
</evidence>
<proteinExistence type="predicted"/>
<dbReference type="PANTHER" id="PTHR23151">
    <property type="entry name" value="DIHYDROLIPOAMIDE ACETYL/SUCCINYL-TRANSFERASE-RELATED"/>
    <property type="match status" value="1"/>
</dbReference>
<feature type="compositionally biased region" description="Low complexity" evidence="1">
    <location>
        <begin position="223"/>
        <end position="236"/>
    </location>
</feature>
<accession>A0ABR3IW95</accession>
<dbReference type="SUPFAM" id="SSF51230">
    <property type="entry name" value="Single hybrid motif"/>
    <property type="match status" value="1"/>
</dbReference>
<dbReference type="CDD" id="cd06849">
    <property type="entry name" value="lipoyl_domain"/>
    <property type="match status" value="1"/>
</dbReference>
<name>A0ABR3IW95_9AGAR</name>
<evidence type="ECO:0000313" key="3">
    <source>
        <dbReference type="EMBL" id="KAL0947486.1"/>
    </source>
</evidence>
<dbReference type="PROSITE" id="PS50968">
    <property type="entry name" value="BIOTINYL_LIPOYL"/>
    <property type="match status" value="1"/>
</dbReference>
<dbReference type="PANTHER" id="PTHR23151:SF82">
    <property type="entry name" value="PYRUVATE DEHYDROGENASE COMPLEX PROTEIN X COMPONENT, MITOCHONDRIAL"/>
    <property type="match status" value="1"/>
</dbReference>
<evidence type="ECO:0000259" key="2">
    <source>
        <dbReference type="PROSITE" id="PS50968"/>
    </source>
</evidence>
<feature type="compositionally biased region" description="Low complexity" evidence="1">
    <location>
        <begin position="197"/>
        <end position="212"/>
    </location>
</feature>
<organism evidence="3 4">
    <name type="scientific">Hohenbuehelia grisea</name>
    <dbReference type="NCBI Taxonomy" id="104357"/>
    <lineage>
        <taxon>Eukaryota</taxon>
        <taxon>Fungi</taxon>
        <taxon>Dikarya</taxon>
        <taxon>Basidiomycota</taxon>
        <taxon>Agaricomycotina</taxon>
        <taxon>Agaricomycetes</taxon>
        <taxon>Agaricomycetidae</taxon>
        <taxon>Agaricales</taxon>
        <taxon>Pleurotineae</taxon>
        <taxon>Pleurotaceae</taxon>
        <taxon>Hohenbuehelia</taxon>
    </lineage>
</organism>
<feature type="domain" description="Lipoyl-binding" evidence="2">
    <location>
        <begin position="44"/>
        <end position="120"/>
    </location>
</feature>
<dbReference type="Proteomes" id="UP001556367">
    <property type="component" value="Unassembled WGS sequence"/>
</dbReference>
<reference evidence="3" key="1">
    <citation type="journal article" date="2024" name="ACS Chem. Biol.">
        <title>Early Steps of the Biosynthesis of the Anticancer Antibiotic Pleurotin.</title>
        <authorList>
            <person name="Weaver J.A."/>
            <person name="Alkhder D."/>
            <person name="Prasongpholchai P."/>
            <person name="Tadesse M.D."/>
            <person name="de Los Santos E.L."/>
            <person name="Song L."/>
            <person name="Corre C."/>
            <person name="Alberti F."/>
        </authorList>
    </citation>
    <scope>NUCLEOTIDE SEQUENCE</scope>
    <source>
        <strain evidence="3">T-177</strain>
    </source>
</reference>
<comment type="caution">
    <text evidence="3">The sequence shown here is derived from an EMBL/GenBank/DDBJ whole genome shotgun (WGS) entry which is preliminary data.</text>
</comment>
<feature type="compositionally biased region" description="Pro residues" evidence="1">
    <location>
        <begin position="176"/>
        <end position="196"/>
    </location>
</feature>